<dbReference type="AlphaFoldDB" id="X1L3R4"/>
<reference evidence="1" key="1">
    <citation type="journal article" date="2014" name="Front. Microbiol.">
        <title>High frequency of phylogenetically diverse reductive dehalogenase-homologous genes in deep subseafloor sedimentary metagenomes.</title>
        <authorList>
            <person name="Kawai M."/>
            <person name="Futagami T."/>
            <person name="Toyoda A."/>
            <person name="Takaki Y."/>
            <person name="Nishi S."/>
            <person name="Hori S."/>
            <person name="Arai W."/>
            <person name="Tsubouchi T."/>
            <person name="Morono Y."/>
            <person name="Uchiyama I."/>
            <person name="Ito T."/>
            <person name="Fujiyama A."/>
            <person name="Inagaki F."/>
            <person name="Takami H."/>
        </authorList>
    </citation>
    <scope>NUCLEOTIDE SEQUENCE</scope>
    <source>
        <strain evidence="1">Expedition CK06-06</strain>
    </source>
</reference>
<dbReference type="EMBL" id="BARV01005304">
    <property type="protein sequence ID" value="GAI13613.1"/>
    <property type="molecule type" value="Genomic_DNA"/>
</dbReference>
<sequence>MINGKNKTLGIHFPLGMKDMDMPMMAKGREENPEEFEKMIKESLNEMEMFGHGKDEYHRMTLTQAKIQGINVKLGKSNGNLIYELKIPLSQNEQYPFAIGINTTEIDMNTVIGIGFETPEIDFEEIKKHMKNMGEMPPGGSGMPPGGRGMLPGGRAKPEQLHLWTKVKLAVED</sequence>
<protein>
    <submittedName>
        <fullName evidence="1">Uncharacterized protein</fullName>
    </submittedName>
</protein>
<accession>X1L3R4</accession>
<organism evidence="1">
    <name type="scientific">marine sediment metagenome</name>
    <dbReference type="NCBI Taxonomy" id="412755"/>
    <lineage>
        <taxon>unclassified sequences</taxon>
        <taxon>metagenomes</taxon>
        <taxon>ecological metagenomes</taxon>
    </lineage>
</organism>
<proteinExistence type="predicted"/>
<name>X1L3R4_9ZZZZ</name>
<evidence type="ECO:0000313" key="1">
    <source>
        <dbReference type="EMBL" id="GAI13613.1"/>
    </source>
</evidence>
<gene>
    <name evidence="1" type="ORF">S06H3_11114</name>
</gene>
<comment type="caution">
    <text evidence="1">The sequence shown here is derived from an EMBL/GenBank/DDBJ whole genome shotgun (WGS) entry which is preliminary data.</text>
</comment>